<keyword evidence="17 18" id="KW-0170">Cobalt</keyword>
<dbReference type="HAMAP" id="MF_00110">
    <property type="entry name" value="DHQ_synthase"/>
    <property type="match status" value="1"/>
</dbReference>
<evidence type="ECO:0000256" key="1">
    <source>
        <dbReference type="ARBA" id="ARBA00001393"/>
    </source>
</evidence>
<protein>
    <recommendedName>
        <fullName evidence="8 18">3-dehydroquinate synthase</fullName>
        <shortName evidence="18">DHQS</shortName>
        <ecNumber evidence="7 18">4.2.3.4</ecNumber>
    </recommendedName>
</protein>
<feature type="binding site" evidence="18">
    <location>
        <begin position="108"/>
        <end position="112"/>
    </location>
    <ligand>
        <name>NAD(+)</name>
        <dbReference type="ChEBI" id="CHEBI:57540"/>
    </ligand>
</feature>
<accession>A0A235BDP0</accession>
<dbReference type="Gene3D" id="1.20.1090.10">
    <property type="entry name" value="Dehydroquinate synthase-like - alpha domain"/>
    <property type="match status" value="1"/>
</dbReference>
<dbReference type="UniPathway" id="UPA00053">
    <property type="reaction ID" value="UER00085"/>
</dbReference>
<dbReference type="EC" id="4.2.3.4" evidence="7 18"/>
<dbReference type="Proteomes" id="UP000215459">
    <property type="component" value="Unassembled WGS sequence"/>
</dbReference>
<dbReference type="Pfam" id="PF01761">
    <property type="entry name" value="DHQ_synthase"/>
    <property type="match status" value="1"/>
</dbReference>
<feature type="binding site" evidence="18">
    <location>
        <position position="266"/>
    </location>
    <ligand>
        <name>Zn(2+)</name>
        <dbReference type="ChEBI" id="CHEBI:29105"/>
    </ligand>
</feature>
<comment type="similarity">
    <text evidence="6 18">Belongs to the sugar phosphate cyclases superfamily. Dehydroquinate synthase family.</text>
</comment>
<evidence type="ECO:0000313" key="22">
    <source>
        <dbReference type="Proteomes" id="UP000215459"/>
    </source>
</evidence>
<reference evidence="21 22" key="1">
    <citation type="submission" date="2017-07" db="EMBL/GenBank/DDBJ databases">
        <title>The genome sequence of Paludifilum halophilum highlights mechanisms for microbial adaptation to high salt environemnts.</title>
        <authorList>
            <person name="Belbahri L."/>
        </authorList>
    </citation>
    <scope>NUCLEOTIDE SEQUENCE [LARGE SCALE GENOMIC DNA]</scope>
    <source>
        <strain evidence="21 22">DSM 102817</strain>
    </source>
</reference>
<evidence type="ECO:0000256" key="2">
    <source>
        <dbReference type="ARBA" id="ARBA00001911"/>
    </source>
</evidence>
<dbReference type="OrthoDB" id="9806583at2"/>
<evidence type="ECO:0000256" key="12">
    <source>
        <dbReference type="ARBA" id="ARBA00022741"/>
    </source>
</evidence>
<comment type="subcellular location">
    <subcellularLocation>
        <location evidence="4 18">Cytoplasm</location>
    </subcellularLocation>
</comment>
<comment type="caution">
    <text evidence="21">The sequence shown here is derived from an EMBL/GenBank/DDBJ whole genome shotgun (WGS) entry which is preliminary data.</text>
</comment>
<evidence type="ECO:0000256" key="4">
    <source>
        <dbReference type="ARBA" id="ARBA00004496"/>
    </source>
</evidence>
<dbReference type="NCBIfam" id="TIGR01357">
    <property type="entry name" value="aroB"/>
    <property type="match status" value="1"/>
</dbReference>
<evidence type="ECO:0000256" key="15">
    <source>
        <dbReference type="ARBA" id="ARBA00023141"/>
    </source>
</evidence>
<evidence type="ECO:0000259" key="19">
    <source>
        <dbReference type="Pfam" id="PF01761"/>
    </source>
</evidence>
<feature type="binding site" evidence="18">
    <location>
        <begin position="171"/>
        <end position="174"/>
    </location>
    <ligand>
        <name>NAD(+)</name>
        <dbReference type="ChEBI" id="CHEBI:57540"/>
    </ligand>
</feature>
<feature type="domain" description="3-dehydroquinate synthase N-terminal" evidence="19">
    <location>
        <begin position="70"/>
        <end position="181"/>
    </location>
</feature>
<sequence>MKTLEVNTPSRSYPIHIGSGLYERLPRLLEESGWNLRHPLMLVTDSHVGPLYADHVALSLEKAGCTVGQISVPAGESSKTLTRLESMVEDCLQFGLNRTGGILALGGGVIGDLAGFLAASYMRGVPFFQLPTTLLAHDSSVGGKVGVNSRLGKNMIGAFYQPSAVIFDVDTLKTLSKREVSSGYAEVVKHALIWDASFADWLRKNSDSLMDLEPDRVTEAIFRGCRVKADVVSRDERETGLRAILNYGHTLGHALESVAGYGTYTHGEAVAIGMTLASRLGEELGTAVRVFDSTRDLLVDFGLPTRLSPKWSEEELLAAMRRDKKAREGDYTFVLPRSIGSVRVRHSVEESAVRRVLRRLKGEED</sequence>
<evidence type="ECO:0000256" key="13">
    <source>
        <dbReference type="ARBA" id="ARBA00022833"/>
    </source>
</evidence>
<dbReference type="Pfam" id="PF24621">
    <property type="entry name" value="DHQS_C"/>
    <property type="match status" value="1"/>
</dbReference>
<gene>
    <name evidence="18" type="primary">aroB</name>
    <name evidence="21" type="ORF">CHM34_01580</name>
</gene>
<evidence type="ECO:0000256" key="6">
    <source>
        <dbReference type="ARBA" id="ARBA00005412"/>
    </source>
</evidence>
<evidence type="ECO:0000256" key="3">
    <source>
        <dbReference type="ARBA" id="ARBA00001947"/>
    </source>
</evidence>
<dbReference type="InterPro" id="IPR016037">
    <property type="entry name" value="DHQ_synth_AroB"/>
</dbReference>
<keyword evidence="9 18" id="KW-0963">Cytoplasm</keyword>
<keyword evidence="11 18" id="KW-0479">Metal-binding</keyword>
<dbReference type="RefSeq" id="WP_094262816.1">
    <property type="nucleotide sequence ID" value="NZ_NOWF01000001.1"/>
</dbReference>
<dbReference type="PANTHER" id="PTHR43622">
    <property type="entry name" value="3-DEHYDROQUINATE SYNTHASE"/>
    <property type="match status" value="1"/>
</dbReference>
<comment type="cofactor">
    <cofactor evidence="2 18">
        <name>NAD(+)</name>
        <dbReference type="ChEBI" id="CHEBI:57540"/>
    </cofactor>
</comment>
<dbReference type="Gene3D" id="3.40.50.1970">
    <property type="match status" value="1"/>
</dbReference>
<feature type="binding site" evidence="18">
    <location>
        <begin position="132"/>
        <end position="133"/>
    </location>
    <ligand>
        <name>NAD(+)</name>
        <dbReference type="ChEBI" id="CHEBI:57540"/>
    </ligand>
</feature>
<evidence type="ECO:0000256" key="16">
    <source>
        <dbReference type="ARBA" id="ARBA00023239"/>
    </source>
</evidence>
<evidence type="ECO:0000256" key="9">
    <source>
        <dbReference type="ARBA" id="ARBA00022490"/>
    </source>
</evidence>
<keyword evidence="10 18" id="KW-0028">Amino-acid biosynthesis</keyword>
<dbReference type="EMBL" id="NOWF01000001">
    <property type="protein sequence ID" value="OYD09715.1"/>
    <property type="molecule type" value="Genomic_DNA"/>
</dbReference>
<dbReference type="InterPro" id="IPR050071">
    <property type="entry name" value="Dehydroquinate_synthase"/>
</dbReference>
<dbReference type="GO" id="GO:0005737">
    <property type="term" value="C:cytoplasm"/>
    <property type="evidence" value="ECO:0007669"/>
    <property type="project" value="UniProtKB-SubCell"/>
</dbReference>
<dbReference type="PIRSF" id="PIRSF001455">
    <property type="entry name" value="DHQ_synth"/>
    <property type="match status" value="1"/>
</dbReference>
<comment type="caution">
    <text evidence="18">Lacks conserved residue(s) required for the propagation of feature annotation.</text>
</comment>
<evidence type="ECO:0000256" key="17">
    <source>
        <dbReference type="ARBA" id="ARBA00023285"/>
    </source>
</evidence>
<evidence type="ECO:0000256" key="14">
    <source>
        <dbReference type="ARBA" id="ARBA00023027"/>
    </source>
</evidence>
<feature type="domain" description="3-dehydroquinate synthase C-terminal" evidence="20">
    <location>
        <begin position="183"/>
        <end position="326"/>
    </location>
</feature>
<evidence type="ECO:0000256" key="11">
    <source>
        <dbReference type="ARBA" id="ARBA00022723"/>
    </source>
</evidence>
<evidence type="ECO:0000256" key="8">
    <source>
        <dbReference type="ARBA" id="ARBA00017684"/>
    </source>
</evidence>
<dbReference type="InterPro" id="IPR056179">
    <property type="entry name" value="DHQS_C"/>
</dbReference>
<comment type="cofactor">
    <cofactor evidence="3">
        <name>Zn(2+)</name>
        <dbReference type="ChEBI" id="CHEBI:29105"/>
    </cofactor>
</comment>
<dbReference type="GO" id="GO:0003856">
    <property type="term" value="F:3-dehydroquinate synthase activity"/>
    <property type="evidence" value="ECO:0007669"/>
    <property type="project" value="UniProtKB-UniRule"/>
</dbReference>
<comment type="cofactor">
    <cofactor evidence="18">
        <name>Co(2+)</name>
        <dbReference type="ChEBI" id="CHEBI:48828"/>
    </cofactor>
    <cofactor evidence="18">
        <name>Zn(2+)</name>
        <dbReference type="ChEBI" id="CHEBI:29105"/>
    </cofactor>
    <text evidence="18">Binds 1 divalent metal cation per subunit. Can use either Co(2+) or Zn(2+).</text>
</comment>
<dbReference type="GO" id="GO:0000166">
    <property type="term" value="F:nucleotide binding"/>
    <property type="evidence" value="ECO:0007669"/>
    <property type="project" value="UniProtKB-KW"/>
</dbReference>
<keyword evidence="22" id="KW-1185">Reference proteome</keyword>
<keyword evidence="14 18" id="KW-0520">NAD</keyword>
<evidence type="ECO:0000259" key="20">
    <source>
        <dbReference type="Pfam" id="PF24621"/>
    </source>
</evidence>
<evidence type="ECO:0000313" key="21">
    <source>
        <dbReference type="EMBL" id="OYD09715.1"/>
    </source>
</evidence>
<dbReference type="InterPro" id="IPR030963">
    <property type="entry name" value="DHQ_synth_fam"/>
</dbReference>
<name>A0A235BDP0_9BACL</name>
<keyword evidence="15 18" id="KW-0057">Aromatic amino acid biosynthesis</keyword>
<feature type="binding site" evidence="18">
    <location>
        <position position="249"/>
    </location>
    <ligand>
        <name>Zn(2+)</name>
        <dbReference type="ChEBI" id="CHEBI:29105"/>
    </ligand>
</feature>
<feature type="binding site" evidence="18">
    <location>
        <position position="186"/>
    </location>
    <ligand>
        <name>Zn(2+)</name>
        <dbReference type="ChEBI" id="CHEBI:29105"/>
    </ligand>
</feature>
<dbReference type="GO" id="GO:0008652">
    <property type="term" value="P:amino acid biosynthetic process"/>
    <property type="evidence" value="ECO:0007669"/>
    <property type="project" value="UniProtKB-KW"/>
</dbReference>
<keyword evidence="12 18" id="KW-0547">Nucleotide-binding</keyword>
<keyword evidence="16 18" id="KW-0456">Lyase</keyword>
<dbReference type="CDD" id="cd08195">
    <property type="entry name" value="DHQS"/>
    <property type="match status" value="1"/>
</dbReference>
<evidence type="ECO:0000256" key="7">
    <source>
        <dbReference type="ARBA" id="ARBA00013031"/>
    </source>
</evidence>
<feature type="binding site" evidence="18">
    <location>
        <position position="144"/>
    </location>
    <ligand>
        <name>NAD(+)</name>
        <dbReference type="ChEBI" id="CHEBI:57540"/>
    </ligand>
</feature>
<dbReference type="InterPro" id="IPR030960">
    <property type="entry name" value="DHQS/DOIS_N"/>
</dbReference>
<keyword evidence="13 18" id="KW-0862">Zinc</keyword>
<comment type="pathway">
    <text evidence="5 18">Metabolic intermediate biosynthesis; chorismate biosynthesis; chorismate from D-erythrose 4-phosphate and phosphoenolpyruvate: step 2/7.</text>
</comment>
<dbReference type="AlphaFoldDB" id="A0A235BDP0"/>
<evidence type="ECO:0000256" key="10">
    <source>
        <dbReference type="ARBA" id="ARBA00022605"/>
    </source>
</evidence>
<comment type="function">
    <text evidence="18">Catalyzes the conversion of 3-deoxy-D-arabino-heptulosonate 7-phosphate (DAHP) to dehydroquinate (DHQ).</text>
</comment>
<evidence type="ECO:0000256" key="18">
    <source>
        <dbReference type="HAMAP-Rule" id="MF_00110"/>
    </source>
</evidence>
<comment type="catalytic activity">
    <reaction evidence="1 18">
        <text>7-phospho-2-dehydro-3-deoxy-D-arabino-heptonate = 3-dehydroquinate + phosphate</text>
        <dbReference type="Rhea" id="RHEA:21968"/>
        <dbReference type="ChEBI" id="CHEBI:32364"/>
        <dbReference type="ChEBI" id="CHEBI:43474"/>
        <dbReference type="ChEBI" id="CHEBI:58394"/>
        <dbReference type="EC" id="4.2.3.4"/>
    </reaction>
</comment>
<dbReference type="PANTHER" id="PTHR43622:SF7">
    <property type="entry name" value="3-DEHYDROQUINATE SYNTHASE, CHLOROPLASTIC"/>
    <property type="match status" value="1"/>
</dbReference>
<feature type="binding site" evidence="18">
    <location>
        <position position="153"/>
    </location>
    <ligand>
        <name>NAD(+)</name>
        <dbReference type="ChEBI" id="CHEBI:57540"/>
    </ligand>
</feature>
<dbReference type="FunFam" id="3.40.50.1970:FF:000007">
    <property type="entry name" value="Pentafunctional AROM polypeptide"/>
    <property type="match status" value="1"/>
</dbReference>
<organism evidence="21 22">
    <name type="scientific">Paludifilum halophilum</name>
    <dbReference type="NCBI Taxonomy" id="1642702"/>
    <lineage>
        <taxon>Bacteria</taxon>
        <taxon>Bacillati</taxon>
        <taxon>Bacillota</taxon>
        <taxon>Bacilli</taxon>
        <taxon>Bacillales</taxon>
        <taxon>Thermoactinomycetaceae</taxon>
        <taxon>Paludifilum</taxon>
    </lineage>
</organism>
<evidence type="ECO:0000256" key="5">
    <source>
        <dbReference type="ARBA" id="ARBA00004661"/>
    </source>
</evidence>
<dbReference type="GO" id="GO:0009073">
    <property type="term" value="P:aromatic amino acid family biosynthetic process"/>
    <property type="evidence" value="ECO:0007669"/>
    <property type="project" value="UniProtKB-KW"/>
</dbReference>
<proteinExistence type="inferred from homology"/>
<dbReference type="GO" id="GO:0009423">
    <property type="term" value="P:chorismate biosynthetic process"/>
    <property type="evidence" value="ECO:0007669"/>
    <property type="project" value="UniProtKB-UniRule"/>
</dbReference>
<dbReference type="SUPFAM" id="SSF56796">
    <property type="entry name" value="Dehydroquinate synthase-like"/>
    <property type="match status" value="1"/>
</dbReference>
<dbReference type="GO" id="GO:0046872">
    <property type="term" value="F:metal ion binding"/>
    <property type="evidence" value="ECO:0007669"/>
    <property type="project" value="UniProtKB-KW"/>
</dbReference>